<dbReference type="AlphaFoldDB" id="A0A3E3AGF8"/>
<accession>A0A3E3AGF8</accession>
<dbReference type="GeneID" id="64195756"/>
<reference evidence="2" key="2">
    <citation type="submission" date="2023-01" db="EMBL/GenBank/DDBJ databases">
        <title>Human gut microbiome strain richness.</title>
        <authorList>
            <person name="Chen-Liaw A."/>
        </authorList>
    </citation>
    <scope>NUCLEOTIDE SEQUENCE</scope>
    <source>
        <strain evidence="2">1001217st2_G6_1001217B_191108</strain>
    </source>
</reference>
<evidence type="ECO:0000256" key="1">
    <source>
        <dbReference type="SAM" id="Coils"/>
    </source>
</evidence>
<name>A0A3E3AGF8_9FIRM</name>
<organism evidence="3 4">
    <name type="scientific">Thomasclavelia ramosa</name>
    <dbReference type="NCBI Taxonomy" id="1547"/>
    <lineage>
        <taxon>Bacteria</taxon>
        <taxon>Bacillati</taxon>
        <taxon>Bacillota</taxon>
        <taxon>Erysipelotrichia</taxon>
        <taxon>Erysipelotrichales</taxon>
        <taxon>Coprobacillaceae</taxon>
        <taxon>Thomasclavelia</taxon>
    </lineage>
</organism>
<reference evidence="3 4" key="1">
    <citation type="submission" date="2018-08" db="EMBL/GenBank/DDBJ databases">
        <title>A genome reference for cultivated species of the human gut microbiota.</title>
        <authorList>
            <person name="Zou Y."/>
            <person name="Xue W."/>
            <person name="Luo G."/>
        </authorList>
    </citation>
    <scope>NUCLEOTIDE SEQUENCE [LARGE SCALE GENOMIC DNA]</scope>
    <source>
        <strain evidence="3 4">OM06-4</strain>
    </source>
</reference>
<evidence type="ECO:0000313" key="4">
    <source>
        <dbReference type="Proteomes" id="UP000261032"/>
    </source>
</evidence>
<proteinExistence type="predicted"/>
<evidence type="ECO:0000313" key="2">
    <source>
        <dbReference type="EMBL" id="MDB7084643.1"/>
    </source>
</evidence>
<gene>
    <name evidence="3" type="ORF">DXB93_18160</name>
    <name evidence="2" type="ORF">PM738_12585</name>
</gene>
<dbReference type="Proteomes" id="UP001211987">
    <property type="component" value="Unassembled WGS sequence"/>
</dbReference>
<dbReference type="Proteomes" id="UP000261032">
    <property type="component" value="Unassembled WGS sequence"/>
</dbReference>
<dbReference type="EMBL" id="JAQLKE010000021">
    <property type="protein sequence ID" value="MDB7084643.1"/>
    <property type="molecule type" value="Genomic_DNA"/>
</dbReference>
<evidence type="ECO:0000313" key="3">
    <source>
        <dbReference type="EMBL" id="RGD77081.1"/>
    </source>
</evidence>
<keyword evidence="1" id="KW-0175">Coiled coil</keyword>
<dbReference type="EMBL" id="QUSL01000060">
    <property type="protein sequence ID" value="RGD77081.1"/>
    <property type="molecule type" value="Genomic_DNA"/>
</dbReference>
<protein>
    <submittedName>
        <fullName evidence="3">Uncharacterized protein</fullName>
    </submittedName>
</protein>
<comment type="caution">
    <text evidence="3">The sequence shown here is derived from an EMBL/GenBank/DDBJ whole genome shotgun (WGS) entry which is preliminary data.</text>
</comment>
<sequence>MKIKMKSIHANIINETVSASATDVRAQIEIGYSHDEKNRLQLNYHISVGKQNSGHLYVIKCSFVLIDFSTEMSEKEILNEAVENLQERIEIILALLTEEMGFELLS</sequence>
<dbReference type="RefSeq" id="WP_003538427.1">
    <property type="nucleotide sequence ID" value="NZ_AP031443.1"/>
</dbReference>
<feature type="coiled-coil region" evidence="1">
    <location>
        <begin position="68"/>
        <end position="95"/>
    </location>
</feature>